<feature type="compositionally biased region" description="Acidic residues" evidence="1">
    <location>
        <begin position="374"/>
        <end position="402"/>
    </location>
</feature>
<evidence type="ECO:0000256" key="1">
    <source>
        <dbReference type="SAM" id="MobiDB-lite"/>
    </source>
</evidence>
<feature type="domain" description="HNH nuclease" evidence="2">
    <location>
        <begin position="178"/>
        <end position="248"/>
    </location>
</feature>
<dbReference type="Proteomes" id="UP000297245">
    <property type="component" value="Unassembled WGS sequence"/>
</dbReference>
<evidence type="ECO:0000313" key="3">
    <source>
        <dbReference type="EMBL" id="THU79655.1"/>
    </source>
</evidence>
<accession>A0A4V4HBK3</accession>
<feature type="region of interest" description="Disordered" evidence="1">
    <location>
        <begin position="278"/>
        <end position="297"/>
    </location>
</feature>
<dbReference type="AlphaFoldDB" id="A0A4V4HBK3"/>
<feature type="region of interest" description="Disordered" evidence="1">
    <location>
        <begin position="365"/>
        <end position="474"/>
    </location>
</feature>
<dbReference type="InterPro" id="IPR003615">
    <property type="entry name" value="HNH_nuc"/>
</dbReference>
<organism evidence="3 4">
    <name type="scientific">Dendrothele bispora (strain CBS 962.96)</name>
    <dbReference type="NCBI Taxonomy" id="1314807"/>
    <lineage>
        <taxon>Eukaryota</taxon>
        <taxon>Fungi</taxon>
        <taxon>Dikarya</taxon>
        <taxon>Basidiomycota</taxon>
        <taxon>Agaricomycotina</taxon>
        <taxon>Agaricomycetes</taxon>
        <taxon>Agaricomycetidae</taxon>
        <taxon>Agaricales</taxon>
        <taxon>Agaricales incertae sedis</taxon>
        <taxon>Dendrothele</taxon>
    </lineage>
</organism>
<proteinExistence type="predicted"/>
<dbReference type="EMBL" id="ML179995">
    <property type="protein sequence ID" value="THU79655.1"/>
    <property type="molecule type" value="Genomic_DNA"/>
</dbReference>
<keyword evidence="4" id="KW-1185">Reference proteome</keyword>
<evidence type="ECO:0000313" key="4">
    <source>
        <dbReference type="Proteomes" id="UP000297245"/>
    </source>
</evidence>
<reference evidence="3 4" key="1">
    <citation type="journal article" date="2019" name="Nat. Ecol. Evol.">
        <title>Megaphylogeny resolves global patterns of mushroom evolution.</title>
        <authorList>
            <person name="Varga T."/>
            <person name="Krizsan K."/>
            <person name="Foldi C."/>
            <person name="Dima B."/>
            <person name="Sanchez-Garcia M."/>
            <person name="Sanchez-Ramirez S."/>
            <person name="Szollosi G.J."/>
            <person name="Szarkandi J.G."/>
            <person name="Papp V."/>
            <person name="Albert L."/>
            <person name="Andreopoulos W."/>
            <person name="Angelini C."/>
            <person name="Antonin V."/>
            <person name="Barry K.W."/>
            <person name="Bougher N.L."/>
            <person name="Buchanan P."/>
            <person name="Buyck B."/>
            <person name="Bense V."/>
            <person name="Catcheside P."/>
            <person name="Chovatia M."/>
            <person name="Cooper J."/>
            <person name="Damon W."/>
            <person name="Desjardin D."/>
            <person name="Finy P."/>
            <person name="Geml J."/>
            <person name="Haridas S."/>
            <person name="Hughes K."/>
            <person name="Justo A."/>
            <person name="Karasinski D."/>
            <person name="Kautmanova I."/>
            <person name="Kiss B."/>
            <person name="Kocsube S."/>
            <person name="Kotiranta H."/>
            <person name="LaButti K.M."/>
            <person name="Lechner B.E."/>
            <person name="Liimatainen K."/>
            <person name="Lipzen A."/>
            <person name="Lukacs Z."/>
            <person name="Mihaltcheva S."/>
            <person name="Morgado L.N."/>
            <person name="Niskanen T."/>
            <person name="Noordeloos M.E."/>
            <person name="Ohm R.A."/>
            <person name="Ortiz-Santana B."/>
            <person name="Ovrebo C."/>
            <person name="Racz N."/>
            <person name="Riley R."/>
            <person name="Savchenko A."/>
            <person name="Shiryaev A."/>
            <person name="Soop K."/>
            <person name="Spirin V."/>
            <person name="Szebenyi C."/>
            <person name="Tomsovsky M."/>
            <person name="Tulloss R.E."/>
            <person name="Uehling J."/>
            <person name="Grigoriev I.V."/>
            <person name="Vagvolgyi C."/>
            <person name="Papp T."/>
            <person name="Martin F.M."/>
            <person name="Miettinen O."/>
            <person name="Hibbett D.S."/>
            <person name="Nagy L.G."/>
        </authorList>
    </citation>
    <scope>NUCLEOTIDE SEQUENCE [LARGE SCALE GENOMIC DNA]</scope>
    <source>
        <strain evidence="3 4">CBS 962.96</strain>
    </source>
</reference>
<protein>
    <recommendedName>
        <fullName evidence="2">HNH nuclease domain-containing protein</fullName>
    </recommendedName>
</protein>
<dbReference type="Pfam" id="PF13391">
    <property type="entry name" value="HNH_2"/>
    <property type="match status" value="1"/>
</dbReference>
<feature type="compositionally biased region" description="Basic residues" evidence="1">
    <location>
        <begin position="407"/>
        <end position="431"/>
    </location>
</feature>
<feature type="compositionally biased region" description="Polar residues" evidence="1">
    <location>
        <begin position="449"/>
        <end position="468"/>
    </location>
</feature>
<gene>
    <name evidence="3" type="ORF">K435DRAFT_810533</name>
</gene>
<evidence type="ECO:0000259" key="2">
    <source>
        <dbReference type="Pfam" id="PF13391"/>
    </source>
</evidence>
<name>A0A4V4HBK3_DENBC</name>
<dbReference type="OrthoDB" id="3269637at2759"/>
<sequence>MTSYCDNQNHAQGVGRYTSESSLTGLSDSTVDTVVGGNHEEWVPLQPPTTDSEHILLTAWRSQPYRVVMKFTVEFVEALAYRPVKWLGYAAWCLHGFDGIIVDNKGCSVDVESEKLAPGMHYYFKPRNETAARAYHISTTMKYKRMLARVDGASSKTTTSNIGSSDFSADVKARDGGCVFSSHHPKECHASHLLPRRHGERMLTELQRFREEFITHGVGEMENINDRRNGITLWGSIHTHFDDNSLSILATPNPYIEYEDLRQADPTHAMEMAREQRGYREQTTNEPNVAQPKERQDFPPRRQYILHWFDWSQGTQRVREDEITHRARAAFHEHTSDDKLPLPNVCHYRYAVALMNNCVDNSVTTIPPEATDQHEDDGDHDGDYDGDYEEQQEEEEEEEEREESGSRKRKNTSGKSAPSRRSRTQLRRNPGKQRVGMEAVGWRKRSSREAQANSSTRLNCSDVCQPQGTPMARDREAGNKRLALQVQSMFNFQHRALAMHQRMNSVQQWVEGADCAS</sequence>